<keyword evidence="1" id="KW-0229">DNA integration</keyword>
<dbReference type="EMBL" id="JANDBC010000001">
    <property type="protein sequence ID" value="MCP9290051.1"/>
    <property type="molecule type" value="Genomic_DNA"/>
</dbReference>
<dbReference type="Proteomes" id="UP001139125">
    <property type="component" value="Unassembled WGS sequence"/>
</dbReference>
<dbReference type="InterPro" id="IPR010998">
    <property type="entry name" value="Integrase_recombinase_N"/>
</dbReference>
<feature type="domain" description="Tyr recombinase" evidence="4">
    <location>
        <begin position="185"/>
        <end position="370"/>
    </location>
</feature>
<protein>
    <submittedName>
        <fullName evidence="5">Site-specific integrase</fullName>
    </submittedName>
</protein>
<dbReference type="RefSeq" id="WP_255131767.1">
    <property type="nucleotide sequence ID" value="NZ_JANDBC010000001.1"/>
</dbReference>
<dbReference type="InterPro" id="IPR011010">
    <property type="entry name" value="DNA_brk_join_enz"/>
</dbReference>
<dbReference type="GO" id="GO:0003677">
    <property type="term" value="F:DNA binding"/>
    <property type="evidence" value="ECO:0007669"/>
    <property type="project" value="UniProtKB-KW"/>
</dbReference>
<dbReference type="InterPro" id="IPR004107">
    <property type="entry name" value="Integrase_SAM-like_N"/>
</dbReference>
<dbReference type="GO" id="GO:0006310">
    <property type="term" value="P:DNA recombination"/>
    <property type="evidence" value="ECO:0007669"/>
    <property type="project" value="UniProtKB-KW"/>
</dbReference>
<proteinExistence type="predicted"/>
<evidence type="ECO:0000313" key="6">
    <source>
        <dbReference type="Proteomes" id="UP001139125"/>
    </source>
</evidence>
<dbReference type="InterPro" id="IPR002104">
    <property type="entry name" value="Integrase_catalytic"/>
</dbReference>
<accession>A0A9X2RB44</accession>
<keyword evidence="3" id="KW-0233">DNA recombination</keyword>
<evidence type="ECO:0000256" key="2">
    <source>
        <dbReference type="ARBA" id="ARBA00023125"/>
    </source>
</evidence>
<gene>
    <name evidence="5" type="ORF">NM125_00495</name>
</gene>
<dbReference type="Gene3D" id="1.10.150.130">
    <property type="match status" value="1"/>
</dbReference>
<reference evidence="5" key="1">
    <citation type="submission" date="2022-06" db="EMBL/GenBank/DDBJ databases">
        <title>Gracilimonas sp. CAU 1638 isolated from sea sediment.</title>
        <authorList>
            <person name="Kim W."/>
        </authorList>
    </citation>
    <scope>NUCLEOTIDE SEQUENCE</scope>
    <source>
        <strain evidence="5">CAU 1638</strain>
    </source>
</reference>
<sequence>MASVSSFNDSLWRASISDKRRHKNAKQIYYPKDSFSKRQAKQSATALEHRHKDGEDDFDLWKVDVQVLNDKVTIRHVDGTQQMNVRELFDRWIETKKSELAERSITNYEQTAAPFLDEFGSLNIGSINTTTINNYVNQGKLNYRLNKKKLLSQLFDFGSEMYGIKPIKIEVESTKAERSEIKNKSFKDFLIEYECLQLASSFPDVITRRGKYPAEMYGYFFLLLFYFPRRIDDFIHLKPEWIEGKVVYIGDDDYLPKSQEIELTMPTEEALRLLNTVVDKYGKPGKQVFPFTYIGAYQVFKKVVKKLFPDRLVKLSPHKLRDSGIMYHLHELDMQPQELMSITGHANFASLEKYVHRSAKALIHQRKTDFNVKSMLQLKNKFMQGEF</sequence>
<evidence type="ECO:0000313" key="5">
    <source>
        <dbReference type="EMBL" id="MCP9290051.1"/>
    </source>
</evidence>
<name>A0A9X2RB44_9BACT</name>
<organism evidence="5 6">
    <name type="scientific">Gracilimonas sediminicola</name>
    <dbReference type="NCBI Taxonomy" id="2952158"/>
    <lineage>
        <taxon>Bacteria</taxon>
        <taxon>Pseudomonadati</taxon>
        <taxon>Balneolota</taxon>
        <taxon>Balneolia</taxon>
        <taxon>Balneolales</taxon>
        <taxon>Balneolaceae</taxon>
        <taxon>Gracilimonas</taxon>
    </lineage>
</organism>
<keyword evidence="2" id="KW-0238">DNA-binding</keyword>
<keyword evidence="6" id="KW-1185">Reference proteome</keyword>
<evidence type="ECO:0000259" key="4">
    <source>
        <dbReference type="PROSITE" id="PS51898"/>
    </source>
</evidence>
<dbReference type="CDD" id="cd00397">
    <property type="entry name" value="DNA_BRE_C"/>
    <property type="match status" value="1"/>
</dbReference>
<dbReference type="PROSITE" id="PS51898">
    <property type="entry name" value="TYR_RECOMBINASE"/>
    <property type="match status" value="1"/>
</dbReference>
<evidence type="ECO:0000256" key="1">
    <source>
        <dbReference type="ARBA" id="ARBA00022908"/>
    </source>
</evidence>
<dbReference type="InterPro" id="IPR013762">
    <property type="entry name" value="Integrase-like_cat_sf"/>
</dbReference>
<dbReference type="GO" id="GO:0015074">
    <property type="term" value="P:DNA integration"/>
    <property type="evidence" value="ECO:0007669"/>
    <property type="project" value="UniProtKB-KW"/>
</dbReference>
<dbReference type="AlphaFoldDB" id="A0A9X2RB44"/>
<comment type="caution">
    <text evidence="5">The sequence shown here is derived from an EMBL/GenBank/DDBJ whole genome shotgun (WGS) entry which is preliminary data.</text>
</comment>
<dbReference type="Gene3D" id="1.10.443.10">
    <property type="entry name" value="Intergrase catalytic core"/>
    <property type="match status" value="1"/>
</dbReference>
<dbReference type="SUPFAM" id="SSF56349">
    <property type="entry name" value="DNA breaking-rejoining enzymes"/>
    <property type="match status" value="1"/>
</dbReference>
<evidence type="ECO:0000256" key="3">
    <source>
        <dbReference type="ARBA" id="ARBA00023172"/>
    </source>
</evidence>
<dbReference type="Pfam" id="PF14659">
    <property type="entry name" value="Phage_int_SAM_3"/>
    <property type="match status" value="1"/>
</dbReference>